<dbReference type="InterPro" id="IPR029058">
    <property type="entry name" value="AB_hydrolase_fold"/>
</dbReference>
<dbReference type="Pfam" id="PF00561">
    <property type="entry name" value="Abhydrolase_1"/>
    <property type="match status" value="1"/>
</dbReference>
<dbReference type="RefSeq" id="WP_253645916.1">
    <property type="nucleotide sequence ID" value="NZ_BAAAMO010000002.1"/>
</dbReference>
<feature type="domain" description="AB hydrolase-1" evidence="1">
    <location>
        <begin position="36"/>
        <end position="261"/>
    </location>
</feature>
<dbReference type="PANTHER" id="PTHR43194:SF2">
    <property type="entry name" value="PEROXISOMAL MEMBRANE PROTEIN LPX1"/>
    <property type="match status" value="1"/>
</dbReference>
<keyword evidence="3" id="KW-1185">Reference proteome</keyword>
<evidence type="ECO:0000259" key="1">
    <source>
        <dbReference type="Pfam" id="PF00561"/>
    </source>
</evidence>
<dbReference type="EMBL" id="JBHTIL010000001">
    <property type="protein sequence ID" value="MFD0926193.1"/>
    <property type="molecule type" value="Genomic_DNA"/>
</dbReference>
<sequence length="293" mass="31208">MADHPAPSTQAQFASAIGPIPYSVVGPDDTDAPTAVFVHGVLADHRLWSGVADRLAARGVRSVFPTLPLGAHPVPMSADVALTPASVAAAIAGLVDHLDLRAITLVGNDTGGALCQFLLAAQPDRVGRVVFTNCDAFDVFPPQPFRQVFALLRRPSILRAMIPTMRLTALRHSPLGYGLLAHAPDTDLTRSWIDPLLTDAAIRQDLVRFLRAIRPADLDTITHSLAGFDKPVSLVWGSDDRCFTPELGRRLADVFADAEFTPVPGARTFVPLDVPDAVADAVVAIAARSDARP</sequence>
<organism evidence="2 3">
    <name type="scientific">Williamsia deligens</name>
    <dbReference type="NCBI Taxonomy" id="321325"/>
    <lineage>
        <taxon>Bacteria</taxon>
        <taxon>Bacillati</taxon>
        <taxon>Actinomycetota</taxon>
        <taxon>Actinomycetes</taxon>
        <taxon>Mycobacteriales</taxon>
        <taxon>Nocardiaceae</taxon>
        <taxon>Williamsia</taxon>
    </lineage>
</organism>
<reference evidence="3" key="1">
    <citation type="journal article" date="2019" name="Int. J. Syst. Evol. Microbiol.">
        <title>The Global Catalogue of Microorganisms (GCM) 10K type strain sequencing project: providing services to taxonomists for standard genome sequencing and annotation.</title>
        <authorList>
            <consortium name="The Broad Institute Genomics Platform"/>
            <consortium name="The Broad Institute Genome Sequencing Center for Infectious Disease"/>
            <person name="Wu L."/>
            <person name="Ma J."/>
        </authorList>
    </citation>
    <scope>NUCLEOTIDE SEQUENCE [LARGE SCALE GENOMIC DNA]</scope>
    <source>
        <strain evidence="3">CCUG 50873</strain>
    </source>
</reference>
<dbReference type="PANTHER" id="PTHR43194">
    <property type="entry name" value="HYDROLASE ALPHA/BETA FOLD FAMILY"/>
    <property type="match status" value="1"/>
</dbReference>
<protein>
    <submittedName>
        <fullName evidence="2">Alpha/beta fold hydrolase</fullName>
    </submittedName>
</protein>
<proteinExistence type="predicted"/>
<dbReference type="GO" id="GO:0016787">
    <property type="term" value="F:hydrolase activity"/>
    <property type="evidence" value="ECO:0007669"/>
    <property type="project" value="UniProtKB-KW"/>
</dbReference>
<comment type="caution">
    <text evidence="2">The sequence shown here is derived from an EMBL/GenBank/DDBJ whole genome shotgun (WGS) entry which is preliminary data.</text>
</comment>
<gene>
    <name evidence="2" type="ORF">ACFQ04_10645</name>
</gene>
<evidence type="ECO:0000313" key="3">
    <source>
        <dbReference type="Proteomes" id="UP001597068"/>
    </source>
</evidence>
<dbReference type="InterPro" id="IPR000073">
    <property type="entry name" value="AB_hydrolase_1"/>
</dbReference>
<keyword evidence="2" id="KW-0378">Hydrolase</keyword>
<dbReference type="Proteomes" id="UP001597068">
    <property type="component" value="Unassembled WGS sequence"/>
</dbReference>
<dbReference type="InterPro" id="IPR050228">
    <property type="entry name" value="Carboxylesterase_BioH"/>
</dbReference>
<dbReference type="SUPFAM" id="SSF53474">
    <property type="entry name" value="alpha/beta-Hydrolases"/>
    <property type="match status" value="1"/>
</dbReference>
<dbReference type="Gene3D" id="3.40.50.1820">
    <property type="entry name" value="alpha/beta hydrolase"/>
    <property type="match status" value="1"/>
</dbReference>
<accession>A0ABW3G7S3</accession>
<evidence type="ECO:0000313" key="2">
    <source>
        <dbReference type="EMBL" id="MFD0926193.1"/>
    </source>
</evidence>
<name>A0ABW3G7S3_9NOCA</name>